<keyword evidence="10 12" id="KW-0739">Sodium transport</keyword>
<evidence type="ECO:0000256" key="6">
    <source>
        <dbReference type="ARBA" id="ARBA00022989"/>
    </source>
</evidence>
<feature type="non-terminal residue" evidence="13">
    <location>
        <position position="310"/>
    </location>
</feature>
<evidence type="ECO:0000256" key="12">
    <source>
        <dbReference type="RuleBase" id="RU000679"/>
    </source>
</evidence>
<keyword evidence="14" id="KW-1185">Reference proteome</keyword>
<proteinExistence type="inferred from homology"/>
<keyword evidence="7" id="KW-0915">Sodium</keyword>
<organism evidence="13 14">
    <name type="scientific">Coptotermes formosanus</name>
    <name type="common">Formosan subterranean termite</name>
    <dbReference type="NCBI Taxonomy" id="36987"/>
    <lineage>
        <taxon>Eukaryota</taxon>
        <taxon>Metazoa</taxon>
        <taxon>Ecdysozoa</taxon>
        <taxon>Arthropoda</taxon>
        <taxon>Hexapoda</taxon>
        <taxon>Insecta</taxon>
        <taxon>Pterygota</taxon>
        <taxon>Neoptera</taxon>
        <taxon>Polyneoptera</taxon>
        <taxon>Dictyoptera</taxon>
        <taxon>Blattodea</taxon>
        <taxon>Blattoidea</taxon>
        <taxon>Termitoidae</taxon>
        <taxon>Rhinotermitidae</taxon>
        <taxon>Coptotermes</taxon>
    </lineage>
</organism>
<dbReference type="Pfam" id="PF00858">
    <property type="entry name" value="ASC"/>
    <property type="match status" value="1"/>
</dbReference>
<reference evidence="14" key="1">
    <citation type="submission" date="2020-01" db="EMBL/GenBank/DDBJ databases">
        <title>Draft genome sequence of the Termite Coptotermes fromosanus.</title>
        <authorList>
            <person name="Itakura S."/>
            <person name="Yosikawa Y."/>
            <person name="Umezawa K."/>
        </authorList>
    </citation>
    <scope>NUCLEOTIDE SEQUENCE [LARGE SCALE GENOMIC DNA]</scope>
</reference>
<keyword evidence="9" id="KW-0472">Membrane</keyword>
<evidence type="ECO:0000256" key="10">
    <source>
        <dbReference type="ARBA" id="ARBA00023201"/>
    </source>
</evidence>
<gene>
    <name evidence="13" type="ORF">Cfor_05274</name>
</gene>
<keyword evidence="4 12" id="KW-0894">Sodium channel</keyword>
<evidence type="ECO:0000256" key="2">
    <source>
        <dbReference type="ARBA" id="ARBA00007193"/>
    </source>
</evidence>
<dbReference type="PANTHER" id="PTHR11690">
    <property type="entry name" value="AMILORIDE-SENSITIVE SODIUM CHANNEL-RELATED"/>
    <property type="match status" value="1"/>
</dbReference>
<evidence type="ECO:0000256" key="7">
    <source>
        <dbReference type="ARBA" id="ARBA00023053"/>
    </source>
</evidence>
<dbReference type="Gene3D" id="2.60.470.10">
    <property type="entry name" value="Acid-sensing ion channels like domains"/>
    <property type="match status" value="1"/>
</dbReference>
<comment type="caution">
    <text evidence="13">The sequence shown here is derived from an EMBL/GenBank/DDBJ whole genome shotgun (WGS) entry which is preliminary data.</text>
</comment>
<evidence type="ECO:0000313" key="13">
    <source>
        <dbReference type="EMBL" id="GFG35922.1"/>
    </source>
</evidence>
<name>A0A6L2PXD5_COPFO</name>
<dbReference type="InterPro" id="IPR001873">
    <property type="entry name" value="ENaC"/>
</dbReference>
<comment type="subcellular location">
    <subcellularLocation>
        <location evidence="1">Membrane</location>
        <topology evidence="1">Multi-pass membrane protein</topology>
    </subcellularLocation>
</comment>
<keyword evidence="8 12" id="KW-0406">Ion transport</keyword>
<evidence type="ECO:0000256" key="8">
    <source>
        <dbReference type="ARBA" id="ARBA00023065"/>
    </source>
</evidence>
<dbReference type="AlphaFoldDB" id="A0A6L2PXD5"/>
<evidence type="ECO:0000256" key="3">
    <source>
        <dbReference type="ARBA" id="ARBA00022448"/>
    </source>
</evidence>
<protein>
    <submittedName>
        <fullName evidence="13">Uncharacterized protein</fullName>
    </submittedName>
</protein>
<dbReference type="Proteomes" id="UP000502823">
    <property type="component" value="Unassembled WGS sequence"/>
</dbReference>
<evidence type="ECO:0000256" key="9">
    <source>
        <dbReference type="ARBA" id="ARBA00023136"/>
    </source>
</evidence>
<evidence type="ECO:0000256" key="5">
    <source>
        <dbReference type="ARBA" id="ARBA00022692"/>
    </source>
</evidence>
<dbReference type="GO" id="GO:0005886">
    <property type="term" value="C:plasma membrane"/>
    <property type="evidence" value="ECO:0007669"/>
    <property type="project" value="TreeGrafter"/>
</dbReference>
<dbReference type="InParanoid" id="A0A6L2PXD5"/>
<dbReference type="GO" id="GO:0015280">
    <property type="term" value="F:ligand-gated sodium channel activity"/>
    <property type="evidence" value="ECO:0007669"/>
    <property type="project" value="TreeGrafter"/>
</dbReference>
<evidence type="ECO:0000256" key="1">
    <source>
        <dbReference type="ARBA" id="ARBA00004141"/>
    </source>
</evidence>
<dbReference type="PANTHER" id="PTHR11690:SF175">
    <property type="entry name" value="PICKPOCKET 13-RELATED"/>
    <property type="match status" value="1"/>
</dbReference>
<dbReference type="EMBL" id="BLKM01000587">
    <property type="protein sequence ID" value="GFG35922.1"/>
    <property type="molecule type" value="Genomic_DNA"/>
</dbReference>
<evidence type="ECO:0000313" key="14">
    <source>
        <dbReference type="Proteomes" id="UP000502823"/>
    </source>
</evidence>
<evidence type="ECO:0000256" key="11">
    <source>
        <dbReference type="ARBA" id="ARBA00023303"/>
    </source>
</evidence>
<keyword evidence="11 12" id="KW-0407">Ion channel</keyword>
<comment type="similarity">
    <text evidence="2 12">Belongs to the amiloride-sensitive sodium channel (TC 1.A.6) family.</text>
</comment>
<keyword evidence="5 12" id="KW-0812">Transmembrane</keyword>
<accession>A0A6L2PXD5</accession>
<keyword evidence="6" id="KW-1133">Transmembrane helix</keyword>
<evidence type="ECO:0000256" key="4">
    <source>
        <dbReference type="ARBA" id="ARBA00022461"/>
    </source>
</evidence>
<sequence>MAVMNDIAFFQAPTQYLSQICQKNSRKKKAFNCSGIEIASAARKIRSSCEETFERCQWNGEDFDCCKHFLHLETELGICYSINNVQTTNNSQPAAFIDLRSNRCTGPGSLRLDLKTTANVFIQSRSDVPNLNPKETDTIFVHSKLKTEHEVYLVVRETDNAHGVTKVDAKKRNCNFPWEGNAGYYSHYSYSACIVGCRRRAEMALCNCTRHLLPYRVENGKVCDINEIFCIKNETESLLTLQAPWATKESPMKCPCLSGCEDTQIDVIMRRDHDGVNAGSGVTSSIELKLLYLPSEKYERSVVRSGLDLV</sequence>
<dbReference type="OrthoDB" id="5874059at2759"/>
<keyword evidence="3 12" id="KW-0813">Transport</keyword>